<protein>
    <recommendedName>
        <fullName evidence="2">RAB6A-GEF complex partner protein 2</fullName>
    </recommendedName>
</protein>
<evidence type="ECO:0008006" key="2">
    <source>
        <dbReference type="Google" id="ProtNLM"/>
    </source>
</evidence>
<dbReference type="AlphaFoldDB" id="A0A0P4WDR8"/>
<accession>A0A0P4WDR8</accession>
<name>A0A0P4WDR8_SCYOL</name>
<dbReference type="PANTHER" id="PTHR12507">
    <property type="entry name" value="REDUCED GROWTH PHENOTYPE 1 RGP1, YEAST -RELATED"/>
    <property type="match status" value="1"/>
</dbReference>
<reference evidence="1" key="1">
    <citation type="submission" date="2015-09" db="EMBL/GenBank/DDBJ databases">
        <title>Scylla olivacea transcriptome.</title>
        <authorList>
            <person name="Ikhwanuddin M."/>
        </authorList>
    </citation>
    <scope>NUCLEOTIDE SEQUENCE</scope>
</reference>
<evidence type="ECO:0000313" key="1">
    <source>
        <dbReference type="EMBL" id="JAI66851.1"/>
    </source>
</evidence>
<dbReference type="Pfam" id="PF08737">
    <property type="entry name" value="Rgp1"/>
    <property type="match status" value="2"/>
</dbReference>
<dbReference type="EMBL" id="GDRN01045512">
    <property type="protein sequence ID" value="JAI66851.1"/>
    <property type="molecule type" value="Transcribed_RNA"/>
</dbReference>
<dbReference type="InterPro" id="IPR014848">
    <property type="entry name" value="Rgp1"/>
</dbReference>
<organism evidence="1">
    <name type="scientific">Scylla olivacea</name>
    <name type="common">Orange mud crab</name>
    <name type="synonym">Cancer olivacea</name>
    <dbReference type="NCBI Taxonomy" id="85551"/>
    <lineage>
        <taxon>Eukaryota</taxon>
        <taxon>Metazoa</taxon>
        <taxon>Ecdysozoa</taxon>
        <taxon>Arthropoda</taxon>
        <taxon>Crustacea</taxon>
        <taxon>Multicrustacea</taxon>
        <taxon>Malacostraca</taxon>
        <taxon>Eumalacostraca</taxon>
        <taxon>Eucarida</taxon>
        <taxon>Decapoda</taxon>
        <taxon>Pleocyemata</taxon>
        <taxon>Brachyura</taxon>
        <taxon>Eubrachyura</taxon>
        <taxon>Portunoidea</taxon>
        <taxon>Portunidae</taxon>
        <taxon>Portuninae</taxon>
        <taxon>Scylla</taxon>
    </lineage>
</organism>
<sequence>MVEVCAQVLGGPVHLAGDTVQVCITVTSPSLDPALRAQSSDVCDVVAWGSAQIHCQCSVNEARVKLPPTSPRQAEEQAVTNADTSFAPCRGERGRVVLSTKPKILFCDLQLLPGESRSFVYKETLPCDAPPTYRGQLLKYAYKITIGTQRLGAPTKLLRIPIMVIVLQGLSEACVYSESGELAPSNPFLHTPQRDTPRHTALQIIQNVSTRKNLSQYNITNTRGKVVRFCIYKTSFRLGEDIVATFDFSEAEISCVQYSVTLQSEEVIAENCRQRASQKSMLVSYSKAHEVCLNLSHTHLLLPIPLHITPTFTTDLVSLQWHLHFEFVTSVTEVKGPSPLASSKDQLEWRAPTSLDIETMVWDLPITILPTTPSQVAQAICMPAQHTLPL</sequence>
<proteinExistence type="predicted"/>